<evidence type="ECO:0000256" key="3">
    <source>
        <dbReference type="PROSITE-ProRule" id="PRU00169"/>
    </source>
</evidence>
<feature type="domain" description="HTH luxR-type" evidence="4">
    <location>
        <begin position="143"/>
        <end position="208"/>
    </location>
</feature>
<name>B8IWY0_METNO</name>
<gene>
    <name evidence="6" type="ordered locus">Mnod_8027</name>
</gene>
<dbReference type="SMART" id="SM00421">
    <property type="entry name" value="HTH_LUXR"/>
    <property type="match status" value="1"/>
</dbReference>
<dbReference type="Gene3D" id="1.10.10.10">
    <property type="entry name" value="Winged helix-like DNA-binding domain superfamily/Winged helix DNA-binding domain"/>
    <property type="match status" value="1"/>
</dbReference>
<dbReference type="Pfam" id="PF00072">
    <property type="entry name" value="Response_reg"/>
    <property type="match status" value="1"/>
</dbReference>
<dbReference type="Proteomes" id="UP000008207">
    <property type="component" value="Plasmid pMNOD02"/>
</dbReference>
<dbReference type="Pfam" id="PF00196">
    <property type="entry name" value="GerE"/>
    <property type="match status" value="1"/>
</dbReference>
<dbReference type="RefSeq" id="WP_012631223.1">
    <property type="nucleotide sequence ID" value="NC_011887.1"/>
</dbReference>
<organism evidence="6 7">
    <name type="scientific">Methylobacterium nodulans (strain LMG 21967 / CNCM I-2342 / ORS 2060)</name>
    <dbReference type="NCBI Taxonomy" id="460265"/>
    <lineage>
        <taxon>Bacteria</taxon>
        <taxon>Pseudomonadati</taxon>
        <taxon>Pseudomonadota</taxon>
        <taxon>Alphaproteobacteria</taxon>
        <taxon>Hyphomicrobiales</taxon>
        <taxon>Methylobacteriaceae</taxon>
        <taxon>Methylobacterium</taxon>
    </lineage>
</organism>
<keyword evidence="1 3" id="KW-0597">Phosphoprotein</keyword>
<dbReference type="PRINTS" id="PR00038">
    <property type="entry name" value="HTHLUXR"/>
</dbReference>
<evidence type="ECO:0000256" key="1">
    <source>
        <dbReference type="ARBA" id="ARBA00022553"/>
    </source>
</evidence>
<dbReference type="SUPFAM" id="SSF46894">
    <property type="entry name" value="C-terminal effector domain of the bipartite response regulators"/>
    <property type="match status" value="1"/>
</dbReference>
<dbReference type="SUPFAM" id="SSF52172">
    <property type="entry name" value="CheY-like"/>
    <property type="match status" value="1"/>
</dbReference>
<dbReference type="InterPro" id="IPR036388">
    <property type="entry name" value="WH-like_DNA-bd_sf"/>
</dbReference>
<dbReference type="GO" id="GO:0003677">
    <property type="term" value="F:DNA binding"/>
    <property type="evidence" value="ECO:0007669"/>
    <property type="project" value="UniProtKB-KW"/>
</dbReference>
<keyword evidence="6" id="KW-0614">Plasmid</keyword>
<dbReference type="InterPro" id="IPR039420">
    <property type="entry name" value="WalR-like"/>
</dbReference>
<dbReference type="SMART" id="SM00448">
    <property type="entry name" value="REC"/>
    <property type="match status" value="1"/>
</dbReference>
<keyword evidence="2" id="KW-0238">DNA-binding</keyword>
<dbReference type="KEGG" id="mno:Mnod_8027"/>
<dbReference type="PROSITE" id="PS50043">
    <property type="entry name" value="HTH_LUXR_2"/>
    <property type="match status" value="1"/>
</dbReference>
<feature type="domain" description="Response regulatory" evidence="5">
    <location>
        <begin position="4"/>
        <end position="121"/>
    </location>
</feature>
<dbReference type="GO" id="GO:0006355">
    <property type="term" value="P:regulation of DNA-templated transcription"/>
    <property type="evidence" value="ECO:0007669"/>
    <property type="project" value="InterPro"/>
</dbReference>
<dbReference type="AlphaFoldDB" id="B8IWY0"/>
<reference evidence="7" key="1">
    <citation type="submission" date="2009-01" db="EMBL/GenBank/DDBJ databases">
        <title>Complete sequence of plasmid 2 of Methylobacterium nodulans ORS 2060.</title>
        <authorList>
            <consortium name="US DOE Joint Genome Institute"/>
            <person name="Lucas S."/>
            <person name="Copeland A."/>
            <person name="Lapidus A."/>
            <person name="Glavina del Rio T."/>
            <person name="Dalin E."/>
            <person name="Tice H."/>
            <person name="Bruce D."/>
            <person name="Goodwin L."/>
            <person name="Pitluck S."/>
            <person name="Sims D."/>
            <person name="Brettin T."/>
            <person name="Detter J.C."/>
            <person name="Han C."/>
            <person name="Larimer F."/>
            <person name="Land M."/>
            <person name="Hauser L."/>
            <person name="Kyrpides N."/>
            <person name="Ivanova N."/>
            <person name="Marx C.J."/>
            <person name="Richardson P."/>
        </authorList>
    </citation>
    <scope>NUCLEOTIDE SEQUENCE [LARGE SCALE GENOMIC DNA]</scope>
    <source>
        <strain evidence="7">LMG 21967 / CNCM I-2342 / ORS 2060</strain>
        <plasmid evidence="7">Plasmid pMNOD02</plasmid>
    </source>
</reference>
<dbReference type="GO" id="GO:0000160">
    <property type="term" value="P:phosphorelay signal transduction system"/>
    <property type="evidence" value="ECO:0007669"/>
    <property type="project" value="InterPro"/>
</dbReference>
<dbReference type="CDD" id="cd17535">
    <property type="entry name" value="REC_NarL-like"/>
    <property type="match status" value="1"/>
</dbReference>
<geneLocation type="plasmid" evidence="6 7">
    <name>pMNOD02</name>
</geneLocation>
<feature type="modified residue" description="4-aspartylphosphate" evidence="3">
    <location>
        <position position="54"/>
    </location>
</feature>
<sequence>MSGSVLIIDDHPVVLQGCRVVLEDAGLATIHVATGVEEGYQSFYRNRPGLVVADLTFQDSGLTGLSLIRRIRALEPATRILVFSMHDDPVIVARALEGGAIGYLLKDTPSVDFATAVARVQAGEPYIDHRLAMKVAILQSSQRVSPLLALTGRELQIFLLLSRGKSYEMIAKYLSLSYKTVANTCSSMRRKLGAESLSELIRLAIRHHSQS</sequence>
<dbReference type="CDD" id="cd06170">
    <property type="entry name" value="LuxR_C_like"/>
    <property type="match status" value="1"/>
</dbReference>
<proteinExistence type="predicted"/>
<dbReference type="InterPro" id="IPR000792">
    <property type="entry name" value="Tscrpt_reg_LuxR_C"/>
</dbReference>
<dbReference type="PANTHER" id="PTHR43214:SF43">
    <property type="entry name" value="TWO-COMPONENT RESPONSE REGULATOR"/>
    <property type="match status" value="1"/>
</dbReference>
<dbReference type="InterPro" id="IPR011006">
    <property type="entry name" value="CheY-like_superfamily"/>
</dbReference>
<protein>
    <submittedName>
        <fullName evidence="6">Two component transcriptional regulator, LuxR family</fullName>
    </submittedName>
</protein>
<evidence type="ECO:0000256" key="2">
    <source>
        <dbReference type="ARBA" id="ARBA00023125"/>
    </source>
</evidence>
<keyword evidence="7" id="KW-1185">Reference proteome</keyword>
<dbReference type="InterPro" id="IPR058245">
    <property type="entry name" value="NreC/VraR/RcsB-like_REC"/>
</dbReference>
<evidence type="ECO:0000313" key="6">
    <source>
        <dbReference type="EMBL" id="ACL63021.1"/>
    </source>
</evidence>
<accession>B8IWY0</accession>
<dbReference type="InterPro" id="IPR001789">
    <property type="entry name" value="Sig_transdc_resp-reg_receiver"/>
</dbReference>
<dbReference type="OrthoDB" id="9814495at2"/>
<dbReference type="PROSITE" id="PS50110">
    <property type="entry name" value="RESPONSE_REGULATORY"/>
    <property type="match status" value="1"/>
</dbReference>
<evidence type="ECO:0000259" key="4">
    <source>
        <dbReference type="PROSITE" id="PS50043"/>
    </source>
</evidence>
<evidence type="ECO:0000313" key="7">
    <source>
        <dbReference type="Proteomes" id="UP000008207"/>
    </source>
</evidence>
<dbReference type="InterPro" id="IPR016032">
    <property type="entry name" value="Sig_transdc_resp-reg_C-effctor"/>
</dbReference>
<dbReference type="PANTHER" id="PTHR43214">
    <property type="entry name" value="TWO-COMPONENT RESPONSE REGULATOR"/>
    <property type="match status" value="1"/>
</dbReference>
<dbReference type="HOGENOM" id="CLU_000445_90_10_5"/>
<evidence type="ECO:0000259" key="5">
    <source>
        <dbReference type="PROSITE" id="PS50110"/>
    </source>
</evidence>
<dbReference type="EMBL" id="CP001351">
    <property type="protein sequence ID" value="ACL63021.1"/>
    <property type="molecule type" value="Genomic_DNA"/>
</dbReference>
<dbReference type="Gene3D" id="3.40.50.2300">
    <property type="match status" value="1"/>
</dbReference>